<feature type="transmembrane region" description="Helical" evidence="1">
    <location>
        <begin position="222"/>
        <end position="243"/>
    </location>
</feature>
<evidence type="ECO:0000313" key="2">
    <source>
        <dbReference type="EMBL" id="PHU39194.1"/>
    </source>
</evidence>
<accession>A0A2G3E7I3</accession>
<organism evidence="2 3">
    <name type="scientific">Pseudobutyrivibrio ruminis</name>
    <dbReference type="NCBI Taxonomy" id="46206"/>
    <lineage>
        <taxon>Bacteria</taxon>
        <taxon>Bacillati</taxon>
        <taxon>Bacillota</taxon>
        <taxon>Clostridia</taxon>
        <taxon>Lachnospirales</taxon>
        <taxon>Lachnospiraceae</taxon>
        <taxon>Pseudobutyrivibrio</taxon>
    </lineage>
</organism>
<evidence type="ECO:0000313" key="3">
    <source>
        <dbReference type="Proteomes" id="UP000224317"/>
    </source>
</evidence>
<evidence type="ECO:0000256" key="1">
    <source>
        <dbReference type="SAM" id="Phobius"/>
    </source>
</evidence>
<keyword evidence="1" id="KW-1133">Transmembrane helix</keyword>
<feature type="transmembrane region" description="Helical" evidence="1">
    <location>
        <begin position="12"/>
        <end position="35"/>
    </location>
</feature>
<dbReference type="EMBL" id="PDYH01000058">
    <property type="protein sequence ID" value="PHU39194.1"/>
    <property type="molecule type" value="Genomic_DNA"/>
</dbReference>
<keyword evidence="1" id="KW-0472">Membrane</keyword>
<feature type="transmembrane region" description="Helical" evidence="1">
    <location>
        <begin position="192"/>
        <end position="216"/>
    </location>
</feature>
<dbReference type="RefSeq" id="WP_099413938.1">
    <property type="nucleotide sequence ID" value="NZ_PDYH01000058.1"/>
</dbReference>
<proteinExistence type="predicted"/>
<comment type="caution">
    <text evidence="2">The sequence shown here is derived from an EMBL/GenBank/DDBJ whole genome shotgun (WGS) entry which is preliminary data.</text>
</comment>
<protein>
    <submittedName>
        <fullName evidence="2">Uncharacterized protein</fullName>
    </submittedName>
</protein>
<keyword evidence="1" id="KW-0812">Transmembrane</keyword>
<feature type="transmembrane region" description="Helical" evidence="1">
    <location>
        <begin position="99"/>
        <end position="121"/>
    </location>
</feature>
<reference evidence="2" key="1">
    <citation type="submission" date="2017-10" db="EMBL/GenBank/DDBJ databases">
        <title>Resolving the taxonomy of Roseburia spp., Eubacterium rectale and Agathobacter spp. through phylogenomic analysis.</title>
        <authorList>
            <person name="Sheridan P.O."/>
            <person name="Walker A.W."/>
            <person name="Duncan S.H."/>
            <person name="Scott K.P."/>
            <person name="Toole P.W.O."/>
            <person name="Luis P."/>
            <person name="Flint H.J."/>
        </authorList>
    </citation>
    <scope>NUCLEOTIDE SEQUENCE [LARGE SCALE GENOMIC DNA]</scope>
    <source>
        <strain evidence="2">JK10</strain>
    </source>
</reference>
<dbReference type="Proteomes" id="UP000224317">
    <property type="component" value="Unassembled WGS sequence"/>
</dbReference>
<sequence length="249" mass="27882">MLKLFKYELRKTLNIKIIMLCVTGILELFFLFGLYGDNDNIFAASCFFLFLMAFVATVIIGVHSMKLLRNDLNTKQAYMLFMTPNSSYKILGAKVIENGVSVFLTGVFYFLLGMLDISLVFGKYGELSDMLDFINEFFAFKNWDAISISLLASYALVQILHWLYIIAVAFFAIVLSATFFNGKKWNSFASLGIFIAIVVVVNVIINAIFGGASIAISSAQNLIMSAIFFVLSVVMYFITAWVMDNSLSV</sequence>
<feature type="transmembrane region" description="Helical" evidence="1">
    <location>
        <begin position="159"/>
        <end position="180"/>
    </location>
</feature>
<feature type="transmembrane region" description="Helical" evidence="1">
    <location>
        <begin position="41"/>
        <end position="62"/>
    </location>
</feature>
<name>A0A2G3E7I3_9FIRM</name>
<keyword evidence="3" id="KW-1185">Reference proteome</keyword>
<gene>
    <name evidence="2" type="ORF">CSX00_12825</name>
</gene>
<dbReference type="AlphaFoldDB" id="A0A2G3E7I3"/>